<evidence type="ECO:0000256" key="7">
    <source>
        <dbReference type="ARBA" id="ARBA00022490"/>
    </source>
</evidence>
<dbReference type="SUPFAM" id="SSF51366">
    <property type="entry name" value="Ribulose-phoshate binding barrel"/>
    <property type="match status" value="1"/>
</dbReference>
<comment type="subcellular location">
    <subcellularLocation>
        <location evidence="2 12 14">Cytoplasm</location>
    </subcellularLocation>
</comment>
<dbReference type="Proteomes" id="UP000610760">
    <property type="component" value="Unassembled WGS sequence"/>
</dbReference>
<evidence type="ECO:0000256" key="6">
    <source>
        <dbReference type="ARBA" id="ARBA00018464"/>
    </source>
</evidence>
<dbReference type="EMBL" id="JACRSV010000001">
    <property type="protein sequence ID" value="MBC8559362.1"/>
    <property type="molecule type" value="Genomic_DNA"/>
</dbReference>
<dbReference type="InterPro" id="IPR006062">
    <property type="entry name" value="His_biosynth"/>
</dbReference>
<keyword evidence="7 12" id="KW-0963">Cytoplasm</keyword>
<accession>A0A926E1P2</accession>
<evidence type="ECO:0000256" key="11">
    <source>
        <dbReference type="ARBA" id="ARBA00030547"/>
    </source>
</evidence>
<dbReference type="Pfam" id="PF00977">
    <property type="entry name" value="His_biosynth"/>
    <property type="match status" value="1"/>
</dbReference>
<evidence type="ECO:0000256" key="14">
    <source>
        <dbReference type="RuleBase" id="RU003658"/>
    </source>
</evidence>
<dbReference type="CDD" id="cd04732">
    <property type="entry name" value="HisA"/>
    <property type="match status" value="1"/>
</dbReference>
<dbReference type="PANTHER" id="PTHR43090:SF2">
    <property type="entry name" value="1-(5-PHOSPHORIBOSYL)-5-[(5-PHOSPHORIBOSYLAMINO)METHYLIDENEAMINO] IMIDAZOLE-4-CARBOXAMIDE ISOMERASE"/>
    <property type="match status" value="1"/>
</dbReference>
<keyword evidence="10 12" id="KW-0413">Isomerase</keyword>
<dbReference type="FunFam" id="3.20.20.70:FF:000009">
    <property type="entry name" value="1-(5-phosphoribosyl)-5-[(5-phosphoribosylamino)methylideneamino] imidazole-4-carboxamide isomerase"/>
    <property type="match status" value="1"/>
</dbReference>
<evidence type="ECO:0000256" key="3">
    <source>
        <dbReference type="ARBA" id="ARBA00005133"/>
    </source>
</evidence>
<comment type="similarity">
    <text evidence="4 12 13">Belongs to the HisA/HisF family.</text>
</comment>
<comment type="pathway">
    <text evidence="3 12 14">Amino-acid biosynthesis; L-histidine biosynthesis; L-histidine from 5-phospho-alpha-D-ribose 1-diphosphate: step 4/9.</text>
</comment>
<evidence type="ECO:0000256" key="1">
    <source>
        <dbReference type="ARBA" id="ARBA00000901"/>
    </source>
</evidence>
<evidence type="ECO:0000256" key="9">
    <source>
        <dbReference type="ARBA" id="ARBA00023102"/>
    </source>
</evidence>
<evidence type="ECO:0000313" key="16">
    <source>
        <dbReference type="Proteomes" id="UP000610760"/>
    </source>
</evidence>
<keyword evidence="8 12" id="KW-0028">Amino-acid biosynthesis</keyword>
<dbReference type="Gene3D" id="3.20.20.70">
    <property type="entry name" value="Aldolase class I"/>
    <property type="match status" value="1"/>
</dbReference>
<dbReference type="InterPro" id="IPR006063">
    <property type="entry name" value="HisA_bact_arch"/>
</dbReference>
<dbReference type="GO" id="GO:0003949">
    <property type="term" value="F:1-(5-phosphoribosyl)-5-[(5-phosphoribosylamino)methylideneamino]imidazole-4-carboxamide isomerase activity"/>
    <property type="evidence" value="ECO:0007669"/>
    <property type="project" value="UniProtKB-UniRule"/>
</dbReference>
<evidence type="ECO:0000256" key="8">
    <source>
        <dbReference type="ARBA" id="ARBA00022605"/>
    </source>
</evidence>
<dbReference type="GO" id="GO:0000162">
    <property type="term" value="P:L-tryptophan biosynthetic process"/>
    <property type="evidence" value="ECO:0007669"/>
    <property type="project" value="TreeGrafter"/>
</dbReference>
<proteinExistence type="inferred from homology"/>
<evidence type="ECO:0000256" key="2">
    <source>
        <dbReference type="ARBA" id="ARBA00004496"/>
    </source>
</evidence>
<dbReference type="InterPro" id="IPR044524">
    <property type="entry name" value="Isoase_HisA-like"/>
</dbReference>
<dbReference type="AlphaFoldDB" id="A0A926E1P2"/>
<comment type="caution">
    <text evidence="15">The sequence shown here is derived from an EMBL/GenBank/DDBJ whole genome shotgun (WGS) entry which is preliminary data.</text>
</comment>
<feature type="active site" description="Proton donor" evidence="12">
    <location>
        <position position="129"/>
    </location>
</feature>
<evidence type="ECO:0000256" key="10">
    <source>
        <dbReference type="ARBA" id="ARBA00023235"/>
    </source>
</evidence>
<dbReference type="InterPro" id="IPR011060">
    <property type="entry name" value="RibuloseP-bd_barrel"/>
</dbReference>
<dbReference type="EC" id="5.3.1.16" evidence="5 12"/>
<evidence type="ECO:0000256" key="5">
    <source>
        <dbReference type="ARBA" id="ARBA00012550"/>
    </source>
</evidence>
<evidence type="ECO:0000256" key="13">
    <source>
        <dbReference type="RuleBase" id="RU003657"/>
    </source>
</evidence>
<evidence type="ECO:0000313" key="15">
    <source>
        <dbReference type="EMBL" id="MBC8559362.1"/>
    </source>
</evidence>
<comment type="catalytic activity">
    <reaction evidence="1 12 14">
        <text>1-(5-phospho-beta-D-ribosyl)-5-[(5-phospho-beta-D-ribosylamino)methylideneamino]imidazole-4-carboxamide = 5-[(5-phospho-1-deoxy-D-ribulos-1-ylimino)methylamino]-1-(5-phospho-beta-D-ribosyl)imidazole-4-carboxamide</text>
        <dbReference type="Rhea" id="RHEA:15469"/>
        <dbReference type="ChEBI" id="CHEBI:58435"/>
        <dbReference type="ChEBI" id="CHEBI:58525"/>
        <dbReference type="EC" id="5.3.1.16"/>
    </reaction>
</comment>
<keyword evidence="9 12" id="KW-0368">Histidine biosynthesis</keyword>
<organism evidence="15 16">
    <name type="scientific">Fumia xinanensis</name>
    <dbReference type="NCBI Taxonomy" id="2763659"/>
    <lineage>
        <taxon>Bacteria</taxon>
        <taxon>Bacillati</taxon>
        <taxon>Bacillota</taxon>
        <taxon>Clostridia</taxon>
        <taxon>Eubacteriales</taxon>
        <taxon>Oscillospiraceae</taxon>
        <taxon>Fumia</taxon>
    </lineage>
</organism>
<dbReference type="HAMAP" id="MF_01014">
    <property type="entry name" value="HisA"/>
    <property type="match status" value="1"/>
</dbReference>
<dbReference type="GO" id="GO:0000105">
    <property type="term" value="P:L-histidine biosynthetic process"/>
    <property type="evidence" value="ECO:0007669"/>
    <property type="project" value="UniProtKB-UniRule"/>
</dbReference>
<protein>
    <recommendedName>
        <fullName evidence="6 12">1-(5-phosphoribosyl)-5-[(5-phosphoribosylamino)methylideneamino] imidazole-4-carboxamide isomerase</fullName>
        <ecNumber evidence="5 12">5.3.1.16</ecNumber>
    </recommendedName>
    <alternativeName>
        <fullName evidence="11 12">Phosphoribosylformimino-5-aminoimidazole carboxamide ribotide isomerase</fullName>
    </alternativeName>
</protein>
<feature type="active site" description="Proton acceptor" evidence="12">
    <location>
        <position position="8"/>
    </location>
</feature>
<dbReference type="InterPro" id="IPR013785">
    <property type="entry name" value="Aldolase_TIM"/>
</dbReference>
<dbReference type="GO" id="GO:0005737">
    <property type="term" value="C:cytoplasm"/>
    <property type="evidence" value="ECO:0007669"/>
    <property type="project" value="UniProtKB-SubCell"/>
</dbReference>
<dbReference type="InterPro" id="IPR023016">
    <property type="entry name" value="HisA/PriA"/>
</dbReference>
<evidence type="ECO:0000256" key="12">
    <source>
        <dbReference type="HAMAP-Rule" id="MF_01014"/>
    </source>
</evidence>
<evidence type="ECO:0000256" key="4">
    <source>
        <dbReference type="ARBA" id="ARBA00009667"/>
    </source>
</evidence>
<keyword evidence="16" id="KW-1185">Reference proteome</keyword>
<name>A0A926E1P2_9FIRM</name>
<gene>
    <name evidence="12 15" type="primary">hisA</name>
    <name evidence="15" type="ORF">H8710_04675</name>
</gene>
<dbReference type="PANTHER" id="PTHR43090">
    <property type="entry name" value="1-(5-PHOSPHORIBOSYL)-5-[(5-PHOSPHORIBOSYLAMINO)METHYLIDENEAMINO] IMIDAZOLE-4-CARBOXAMIDE ISOMERASE"/>
    <property type="match status" value="1"/>
</dbReference>
<reference evidence="15" key="1">
    <citation type="submission" date="2020-08" db="EMBL/GenBank/DDBJ databases">
        <title>Genome public.</title>
        <authorList>
            <person name="Liu C."/>
            <person name="Sun Q."/>
        </authorList>
    </citation>
    <scope>NUCLEOTIDE SEQUENCE</scope>
    <source>
        <strain evidence="15">NSJ-33</strain>
    </source>
</reference>
<dbReference type="RefSeq" id="WP_249294257.1">
    <property type="nucleotide sequence ID" value="NZ_JACRSV010000001.1"/>
</dbReference>
<sequence length="238" mass="25624">MVILPAIDIKDGNCVRLYKGDFSTVHKVAEDPLETAKRFEADGASFLHMVDLDGAKDARPQNADIFIEVAKNTSLKVEVGGGIRSLDTVEHYLRHGIDRVILGSAAVKDPIFVKEAVKEFDDRIVVGIDAKNGMVSVEGWLDSSSVHYLDLAKEMEKIGVAHIVYTDISKDGTLEGPNLNQLTRIKQAVSCNIIASGGISGIGDIRALKELGVYGAICGKSLYEGTLDLKEALQAAAE</sequence>
<dbReference type="NCBIfam" id="TIGR00007">
    <property type="entry name" value="1-(5-phosphoribosyl)-5-[(5-phosphoribosylamino)methylideneamino]imidazole-4-carboxamide isomerase"/>
    <property type="match status" value="1"/>
</dbReference>